<reference evidence="2" key="1">
    <citation type="journal article" date="2016" name="Nature">
        <title>The genome of the seagrass Zostera marina reveals angiosperm adaptation to the sea.</title>
        <authorList>
            <person name="Olsen J.L."/>
            <person name="Rouze P."/>
            <person name="Verhelst B."/>
            <person name="Lin Y.-C."/>
            <person name="Bayer T."/>
            <person name="Collen J."/>
            <person name="Dattolo E."/>
            <person name="De Paoli E."/>
            <person name="Dittami S."/>
            <person name="Maumus F."/>
            <person name="Michel G."/>
            <person name="Kersting A."/>
            <person name="Lauritano C."/>
            <person name="Lohaus R."/>
            <person name="Toepel M."/>
            <person name="Tonon T."/>
            <person name="Vanneste K."/>
            <person name="Amirebrahimi M."/>
            <person name="Brakel J."/>
            <person name="Bostroem C."/>
            <person name="Chovatia M."/>
            <person name="Grimwood J."/>
            <person name="Jenkins J.W."/>
            <person name="Jueterbock A."/>
            <person name="Mraz A."/>
            <person name="Stam W.T."/>
            <person name="Tice H."/>
            <person name="Bornberg-Bauer E."/>
            <person name="Green P.J."/>
            <person name="Pearson G.A."/>
            <person name="Procaccini G."/>
            <person name="Duarte C.M."/>
            <person name="Schmutz J."/>
            <person name="Reusch T.B.H."/>
            <person name="Van de Peer Y."/>
        </authorList>
    </citation>
    <scope>NUCLEOTIDE SEQUENCE [LARGE SCALE GENOMIC DNA]</scope>
    <source>
        <strain evidence="2">cv. Finnish</strain>
    </source>
</reference>
<proteinExistence type="predicted"/>
<dbReference type="AlphaFoldDB" id="A0A0K9PF27"/>
<sequence>MQWGSVQRCKEWKARADEESDATGLSLYVHDLKFCQFRCINGYLTAYYQSPWQMLYMWERVKLGKVQCCNVRK</sequence>
<comment type="caution">
    <text evidence="1">The sequence shown here is derived from an EMBL/GenBank/DDBJ whole genome shotgun (WGS) entry which is preliminary data.</text>
</comment>
<dbReference type="Proteomes" id="UP000036987">
    <property type="component" value="Unassembled WGS sequence"/>
</dbReference>
<name>A0A0K9PF27_ZOSMR</name>
<dbReference type="EMBL" id="LFYR01000889">
    <property type="protein sequence ID" value="KMZ67653.1"/>
    <property type="molecule type" value="Genomic_DNA"/>
</dbReference>
<evidence type="ECO:0000313" key="2">
    <source>
        <dbReference type="Proteomes" id="UP000036987"/>
    </source>
</evidence>
<gene>
    <name evidence="1" type="ORF">ZOSMA_25G00400</name>
</gene>
<protein>
    <submittedName>
        <fullName evidence="1">Uncharacterized protein</fullName>
    </submittedName>
</protein>
<organism evidence="1 2">
    <name type="scientific">Zostera marina</name>
    <name type="common">Eelgrass</name>
    <dbReference type="NCBI Taxonomy" id="29655"/>
    <lineage>
        <taxon>Eukaryota</taxon>
        <taxon>Viridiplantae</taxon>
        <taxon>Streptophyta</taxon>
        <taxon>Embryophyta</taxon>
        <taxon>Tracheophyta</taxon>
        <taxon>Spermatophyta</taxon>
        <taxon>Magnoliopsida</taxon>
        <taxon>Liliopsida</taxon>
        <taxon>Zosteraceae</taxon>
        <taxon>Zostera</taxon>
    </lineage>
</organism>
<dbReference type="STRING" id="29655.A0A0K9PF27"/>
<evidence type="ECO:0000313" key="1">
    <source>
        <dbReference type="EMBL" id="KMZ67653.1"/>
    </source>
</evidence>
<keyword evidence="2" id="KW-1185">Reference proteome</keyword>
<dbReference type="OrthoDB" id="658185at2759"/>
<accession>A0A0K9PF27</accession>